<comment type="caution">
    <text evidence="1">The sequence shown here is derived from an EMBL/GenBank/DDBJ whole genome shotgun (WGS) entry which is preliminary data.</text>
</comment>
<evidence type="ECO:0008006" key="3">
    <source>
        <dbReference type="Google" id="ProtNLM"/>
    </source>
</evidence>
<dbReference type="EMBL" id="QKZK01000008">
    <property type="protein sequence ID" value="PZX17849.1"/>
    <property type="molecule type" value="Genomic_DNA"/>
</dbReference>
<keyword evidence="2" id="KW-1185">Reference proteome</keyword>
<accession>A0A2W7Q7X8</accession>
<name>A0A2W7Q7X8_9BACT</name>
<dbReference type="Proteomes" id="UP000249239">
    <property type="component" value="Unassembled WGS sequence"/>
</dbReference>
<gene>
    <name evidence="1" type="ORF">LX69_01262</name>
</gene>
<protein>
    <recommendedName>
        <fullName evidence="3">HEPN domain-containing protein</fullName>
    </recommendedName>
</protein>
<organism evidence="1 2">
    <name type="scientific">Breznakibacter xylanolyticus</name>
    <dbReference type="NCBI Taxonomy" id="990"/>
    <lineage>
        <taxon>Bacteria</taxon>
        <taxon>Pseudomonadati</taxon>
        <taxon>Bacteroidota</taxon>
        <taxon>Bacteroidia</taxon>
        <taxon>Marinilabiliales</taxon>
        <taxon>Marinilabiliaceae</taxon>
        <taxon>Breznakibacter</taxon>
    </lineage>
</organism>
<evidence type="ECO:0000313" key="1">
    <source>
        <dbReference type="EMBL" id="PZX17849.1"/>
    </source>
</evidence>
<dbReference type="AlphaFoldDB" id="A0A2W7Q7X8"/>
<proteinExistence type="predicted"/>
<dbReference type="RefSeq" id="WP_221621291.1">
    <property type="nucleotide sequence ID" value="NZ_QKZK01000008.1"/>
</dbReference>
<reference evidence="1 2" key="1">
    <citation type="submission" date="2018-06" db="EMBL/GenBank/DDBJ databases">
        <title>Genomic Encyclopedia of Archaeal and Bacterial Type Strains, Phase II (KMG-II): from individual species to whole genera.</title>
        <authorList>
            <person name="Goeker M."/>
        </authorList>
    </citation>
    <scope>NUCLEOTIDE SEQUENCE [LARGE SCALE GENOMIC DNA]</scope>
    <source>
        <strain evidence="1 2">DSM 6779</strain>
    </source>
</reference>
<sequence length="140" mass="15818">METLTTDLEMKKLATDCIEYANGYYMALLRGLTSSKRFNNDLRYNMAVMCVEKYFVGLLASYDQHAEHHMPQALFNETKAVEPELTDTMKQTCILVGKFEAICSLEGFGYRTPTDADIEQMITGIGEIKALVEKRINSLG</sequence>
<evidence type="ECO:0000313" key="2">
    <source>
        <dbReference type="Proteomes" id="UP000249239"/>
    </source>
</evidence>